<accession>A0AAV5AL95</accession>
<sequence>MSPLPPAPPVDESLYSIRDEEKEFFKLSTQIDDDEELRKHVCQVQAEAYSLNQYPAYKHVLKLGKERPGAIYLEIGCAFGTDLRKLITDGYPRENVIASDIQNGIFIIYSLKASSLSDLAIVLEYYELGNKLFKTTPETCPFAFIPGDIFDSSVFDPQRRPEELSQVSESSFSLKSLTSLTPLHNRVSIIHISSVFHLFSPEKQQKLAHILASMLSPLPGSMILGKQLATDSGIYEWDFGNDVGSAWSYSTLAWKELWTGENGPFKTEEVDAQVLVEALPTEIGNAAVGRSNTPTIQFLIWSITRV</sequence>
<comment type="caution">
    <text evidence="5">The sequence shown here is derived from an EMBL/GenBank/DDBJ whole genome shotgun (WGS) entry which is preliminary data.</text>
</comment>
<name>A0AAV5AL95_9AGAM</name>
<dbReference type="Gene3D" id="3.40.50.150">
    <property type="entry name" value="Vaccinia Virus protein VP39"/>
    <property type="match status" value="1"/>
</dbReference>
<evidence type="ECO:0000256" key="2">
    <source>
        <dbReference type="ARBA" id="ARBA00022679"/>
    </source>
</evidence>
<protein>
    <submittedName>
        <fullName evidence="5">Uncharacterized protein</fullName>
    </submittedName>
</protein>
<proteinExistence type="inferred from homology"/>
<dbReference type="GO" id="GO:0016740">
    <property type="term" value="F:transferase activity"/>
    <property type="evidence" value="ECO:0007669"/>
    <property type="project" value="UniProtKB-KW"/>
</dbReference>
<gene>
    <name evidence="5" type="ORF">Clacol_007962</name>
</gene>
<keyword evidence="3" id="KW-0949">S-adenosyl-L-methionine</keyword>
<dbReference type="SUPFAM" id="SSF53335">
    <property type="entry name" value="S-adenosyl-L-methionine-dependent methyltransferases"/>
    <property type="match status" value="1"/>
</dbReference>
<dbReference type="PANTHER" id="PTHR35897">
    <property type="entry name" value="METHYLTRANSFERASE AUSD"/>
    <property type="match status" value="1"/>
</dbReference>
<keyword evidence="6" id="KW-1185">Reference proteome</keyword>
<evidence type="ECO:0000313" key="5">
    <source>
        <dbReference type="EMBL" id="GJJ13706.1"/>
    </source>
</evidence>
<dbReference type="Proteomes" id="UP001050691">
    <property type="component" value="Unassembled WGS sequence"/>
</dbReference>
<evidence type="ECO:0000256" key="4">
    <source>
        <dbReference type="ARBA" id="ARBA00038314"/>
    </source>
</evidence>
<comment type="similarity">
    <text evidence="4">Belongs to the class I-like SAM-binding methyltransferase superfamily.</text>
</comment>
<reference evidence="5" key="1">
    <citation type="submission" date="2021-10" db="EMBL/GenBank/DDBJ databases">
        <title>De novo Genome Assembly of Clathrus columnatus (Basidiomycota, Fungi) Using Illumina and Nanopore Sequence Data.</title>
        <authorList>
            <person name="Ogiso-Tanaka E."/>
            <person name="Itagaki H."/>
            <person name="Hosoya T."/>
            <person name="Hosaka K."/>
        </authorList>
    </citation>
    <scope>NUCLEOTIDE SEQUENCE</scope>
    <source>
        <strain evidence="5">MO-923</strain>
    </source>
</reference>
<evidence type="ECO:0000313" key="6">
    <source>
        <dbReference type="Proteomes" id="UP001050691"/>
    </source>
</evidence>
<evidence type="ECO:0000256" key="3">
    <source>
        <dbReference type="ARBA" id="ARBA00022691"/>
    </source>
</evidence>
<comment type="pathway">
    <text evidence="1">Secondary metabolite biosynthesis.</text>
</comment>
<organism evidence="5 6">
    <name type="scientific">Clathrus columnatus</name>
    <dbReference type="NCBI Taxonomy" id="1419009"/>
    <lineage>
        <taxon>Eukaryota</taxon>
        <taxon>Fungi</taxon>
        <taxon>Dikarya</taxon>
        <taxon>Basidiomycota</taxon>
        <taxon>Agaricomycotina</taxon>
        <taxon>Agaricomycetes</taxon>
        <taxon>Phallomycetidae</taxon>
        <taxon>Phallales</taxon>
        <taxon>Clathraceae</taxon>
        <taxon>Clathrus</taxon>
    </lineage>
</organism>
<dbReference type="EMBL" id="BPWL01000009">
    <property type="protein sequence ID" value="GJJ13706.1"/>
    <property type="molecule type" value="Genomic_DNA"/>
</dbReference>
<keyword evidence="2" id="KW-0808">Transferase</keyword>
<dbReference type="PANTHER" id="PTHR35897:SF1">
    <property type="entry name" value="METHYLTRANSFERASE AUSD"/>
    <property type="match status" value="1"/>
</dbReference>
<evidence type="ECO:0000256" key="1">
    <source>
        <dbReference type="ARBA" id="ARBA00005179"/>
    </source>
</evidence>
<dbReference type="AlphaFoldDB" id="A0AAV5AL95"/>
<dbReference type="InterPro" id="IPR029063">
    <property type="entry name" value="SAM-dependent_MTases_sf"/>
</dbReference>
<dbReference type="InterPro" id="IPR051654">
    <property type="entry name" value="Meroterpenoid_MTases"/>
</dbReference>